<dbReference type="AlphaFoldDB" id="A0A5B7GLR0"/>
<reference evidence="1 2" key="1">
    <citation type="submission" date="2019-05" db="EMBL/GenBank/DDBJ databases">
        <title>Another draft genome of Portunus trituberculatus and its Hox gene families provides insights of decapod evolution.</title>
        <authorList>
            <person name="Jeong J.-H."/>
            <person name="Song I."/>
            <person name="Kim S."/>
            <person name="Choi T."/>
            <person name="Kim D."/>
            <person name="Ryu S."/>
            <person name="Kim W."/>
        </authorList>
    </citation>
    <scope>NUCLEOTIDE SEQUENCE [LARGE SCALE GENOMIC DNA]</scope>
    <source>
        <tissue evidence="1">Muscle</tissue>
    </source>
</reference>
<sequence>MPDSALREFGQEKTHHPRSEVLQVKDVHTKWHNFVATTVEALHRYFPAKRVTVHPTKFTNSNLLTTDSAWSSSLTLTQQQQLEDVQKRACKIILGPSYTNYDHALTILSLPRLSTKHREALVKRGFVISCHLTLLTPSTPHVTTMWLCP</sequence>
<protein>
    <submittedName>
        <fullName evidence="1">Uncharacterized protein</fullName>
    </submittedName>
</protein>
<accession>A0A5B7GLR0</accession>
<gene>
    <name evidence="1" type="ORF">E2C01_052512</name>
</gene>
<dbReference type="Proteomes" id="UP000324222">
    <property type="component" value="Unassembled WGS sequence"/>
</dbReference>
<organism evidence="1 2">
    <name type="scientific">Portunus trituberculatus</name>
    <name type="common">Swimming crab</name>
    <name type="synonym">Neptunus trituberculatus</name>
    <dbReference type="NCBI Taxonomy" id="210409"/>
    <lineage>
        <taxon>Eukaryota</taxon>
        <taxon>Metazoa</taxon>
        <taxon>Ecdysozoa</taxon>
        <taxon>Arthropoda</taxon>
        <taxon>Crustacea</taxon>
        <taxon>Multicrustacea</taxon>
        <taxon>Malacostraca</taxon>
        <taxon>Eumalacostraca</taxon>
        <taxon>Eucarida</taxon>
        <taxon>Decapoda</taxon>
        <taxon>Pleocyemata</taxon>
        <taxon>Brachyura</taxon>
        <taxon>Eubrachyura</taxon>
        <taxon>Portunoidea</taxon>
        <taxon>Portunidae</taxon>
        <taxon>Portuninae</taxon>
        <taxon>Portunus</taxon>
    </lineage>
</organism>
<evidence type="ECO:0000313" key="2">
    <source>
        <dbReference type="Proteomes" id="UP000324222"/>
    </source>
</evidence>
<keyword evidence="2" id="KW-1185">Reference proteome</keyword>
<name>A0A5B7GLR0_PORTR</name>
<dbReference type="EMBL" id="VSRR010015750">
    <property type="protein sequence ID" value="MPC58506.1"/>
    <property type="molecule type" value="Genomic_DNA"/>
</dbReference>
<proteinExistence type="predicted"/>
<evidence type="ECO:0000313" key="1">
    <source>
        <dbReference type="EMBL" id="MPC58506.1"/>
    </source>
</evidence>
<comment type="caution">
    <text evidence="1">The sequence shown here is derived from an EMBL/GenBank/DDBJ whole genome shotgun (WGS) entry which is preliminary data.</text>
</comment>